<dbReference type="EMBL" id="JAPZED010000002">
    <property type="protein sequence ID" value="MCZ7692994.1"/>
    <property type="molecule type" value="Genomic_DNA"/>
</dbReference>
<proteinExistence type="predicted"/>
<dbReference type="Proteomes" id="UP001148455">
    <property type="component" value="Unassembled WGS sequence"/>
</dbReference>
<comment type="caution">
    <text evidence="1">The sequence shown here is derived from an EMBL/GenBank/DDBJ whole genome shotgun (WGS) entry which is preliminary data.</text>
</comment>
<sequence>MKKEEFIQKIAGYVKKYAAAYEIKVCSPILYGLGNNYIYNVNKDKIKGKYMENRNNMNIKERIVYKRLEREGKRIGVIQYYNVLFIMELLSEKDFWALEQLNRCIVNMYMRDIHNWSEGHCIRYSAVFHYRKDYSLRANAYSYLRWRIEKAISTSASRSYV</sequence>
<dbReference type="RefSeq" id="WP_269762413.1">
    <property type="nucleotide sequence ID" value="NZ_JAPZEC010000002.1"/>
</dbReference>
<evidence type="ECO:0000313" key="2">
    <source>
        <dbReference type="Proteomes" id="UP001148455"/>
    </source>
</evidence>
<dbReference type="AlphaFoldDB" id="A0A9X3KBF3"/>
<reference evidence="1" key="1">
    <citation type="submission" date="2022-12" db="EMBL/GenBank/DDBJ databases">
        <title>Genome of R. gnavus strain RSHDN_123.</title>
        <authorList>
            <person name="Abdugheni R."/>
        </authorList>
    </citation>
    <scope>NUCLEOTIDE SEQUENCE</scope>
    <source>
        <strain evidence="1">RSHDN_123</strain>
    </source>
</reference>
<name>A0A9X3KBF3_MEDGN</name>
<evidence type="ECO:0000313" key="1">
    <source>
        <dbReference type="EMBL" id="MCZ7692994.1"/>
    </source>
</evidence>
<gene>
    <name evidence="1" type="ORF">O8D18_02890</name>
</gene>
<protein>
    <submittedName>
        <fullName evidence="1">Uncharacterized protein</fullName>
    </submittedName>
</protein>
<organism evidence="1 2">
    <name type="scientific">Mediterraneibacter gnavus</name>
    <name type="common">Ruminococcus gnavus</name>
    <dbReference type="NCBI Taxonomy" id="33038"/>
    <lineage>
        <taxon>Bacteria</taxon>
        <taxon>Bacillati</taxon>
        <taxon>Bacillota</taxon>
        <taxon>Clostridia</taxon>
        <taxon>Lachnospirales</taxon>
        <taxon>Lachnospiraceae</taxon>
        <taxon>Mediterraneibacter</taxon>
    </lineage>
</organism>
<accession>A0A9X3KBF3</accession>